<feature type="region of interest" description="Disordered" evidence="1">
    <location>
        <begin position="1"/>
        <end position="39"/>
    </location>
</feature>
<comment type="caution">
    <text evidence="3">The sequence shown here is derived from an EMBL/GenBank/DDBJ whole genome shotgun (WGS) entry which is preliminary data.</text>
</comment>
<name>A0ABY1WKU1_9GAMM</name>
<evidence type="ECO:0000313" key="3">
    <source>
        <dbReference type="EMBL" id="TAA40397.1"/>
    </source>
</evidence>
<dbReference type="InterPro" id="IPR014506">
    <property type="entry name" value="UCP020479_CheW"/>
</dbReference>
<evidence type="ECO:0000259" key="2">
    <source>
        <dbReference type="PROSITE" id="PS50851"/>
    </source>
</evidence>
<feature type="compositionally biased region" description="Polar residues" evidence="1">
    <location>
        <begin position="13"/>
        <end position="24"/>
    </location>
</feature>
<dbReference type="Proteomes" id="UP000292544">
    <property type="component" value="Unassembled WGS sequence"/>
</dbReference>
<dbReference type="Pfam" id="PF01584">
    <property type="entry name" value="CheW"/>
    <property type="match status" value="1"/>
</dbReference>
<feature type="compositionally biased region" description="Low complexity" evidence="1">
    <location>
        <begin position="56"/>
        <end position="72"/>
    </location>
</feature>
<dbReference type="InterPro" id="IPR002545">
    <property type="entry name" value="CheW-lke_dom"/>
</dbReference>
<dbReference type="PROSITE" id="PS50851">
    <property type="entry name" value="CHEW"/>
    <property type="match status" value="1"/>
</dbReference>
<dbReference type="SUPFAM" id="SSF50341">
    <property type="entry name" value="CheW-like"/>
    <property type="match status" value="1"/>
</dbReference>
<feature type="domain" description="CheW-like" evidence="2">
    <location>
        <begin position="149"/>
        <end position="287"/>
    </location>
</feature>
<dbReference type="InterPro" id="IPR036061">
    <property type="entry name" value="CheW-like_dom_sf"/>
</dbReference>
<dbReference type="Gene3D" id="2.40.50.180">
    <property type="entry name" value="CheA-289, Domain 4"/>
    <property type="match status" value="1"/>
</dbReference>
<dbReference type="PIRSF" id="PIRSF020479">
    <property type="entry name" value="UCP020479_CheW"/>
    <property type="match status" value="1"/>
</dbReference>
<evidence type="ECO:0000313" key="4">
    <source>
        <dbReference type="Proteomes" id="UP000292544"/>
    </source>
</evidence>
<dbReference type="EMBL" id="SHLY01000009">
    <property type="protein sequence ID" value="TAA40397.1"/>
    <property type="molecule type" value="Genomic_DNA"/>
</dbReference>
<proteinExistence type="predicted"/>
<gene>
    <name evidence="3" type="ORF">EXY25_17705</name>
</gene>
<organism evidence="3 4">
    <name type="scientific">Corallincola spongiicola</name>
    <dbReference type="NCBI Taxonomy" id="2520508"/>
    <lineage>
        <taxon>Bacteria</taxon>
        <taxon>Pseudomonadati</taxon>
        <taxon>Pseudomonadota</taxon>
        <taxon>Gammaproteobacteria</taxon>
        <taxon>Alteromonadales</taxon>
        <taxon>Psychromonadaceae</taxon>
        <taxon>Corallincola</taxon>
    </lineage>
</organism>
<dbReference type="SMART" id="SM00260">
    <property type="entry name" value="CheW"/>
    <property type="match status" value="1"/>
</dbReference>
<feature type="region of interest" description="Disordered" evidence="1">
    <location>
        <begin position="52"/>
        <end position="80"/>
    </location>
</feature>
<keyword evidence="4" id="KW-1185">Reference proteome</keyword>
<accession>A0ABY1WKU1</accession>
<sequence>MPKEPVEAAHVLSRSTTSSLQPQAKIQPERPDVETSTLVRQAQPVEDLLKQVAQHTASPLASLTTADTSADTSAEKPVKELPEEIQDWVIEEPAKPAPVIESAPAEPLTIATDPELQGLKNLLAESGLDQLTETIIPPTKVDSPLNDSEFQTLFFEVAGLTLAVPLKQLGGIMQIGRIHKLIGKPSWFKGVMNVRGEKHNVVDTAMWVMPEKYNKKLAEHLNYQYLIMLDSSPWGLAVENIVTAEPLSQEGIKWRTERGKRPWLAGMAIDRMCALLDVEQLISLLDKGLES</sequence>
<dbReference type="Gene3D" id="2.30.30.40">
    <property type="entry name" value="SH3 Domains"/>
    <property type="match status" value="1"/>
</dbReference>
<reference evidence="4" key="1">
    <citation type="submission" date="2019-02" db="EMBL/GenBank/DDBJ databases">
        <title>Draft genome sequence of Muricauda sp. 176CP4-71.</title>
        <authorList>
            <person name="Park J.-S."/>
        </authorList>
    </citation>
    <scope>NUCLEOTIDE SEQUENCE [LARGE SCALE GENOMIC DNA]</scope>
    <source>
        <strain evidence="4">176GS2-150</strain>
    </source>
</reference>
<evidence type="ECO:0000256" key="1">
    <source>
        <dbReference type="SAM" id="MobiDB-lite"/>
    </source>
</evidence>
<protein>
    <submittedName>
        <fullName evidence="3">Chemotaxis protein CheW</fullName>
    </submittedName>
</protein>